<dbReference type="OrthoDB" id="10250320at2759"/>
<comment type="caution">
    <text evidence="3">The sequence shown here is derived from an EMBL/GenBank/DDBJ whole genome shotgun (WGS) entry which is preliminary data.</text>
</comment>
<dbReference type="Proteomes" id="UP000612746">
    <property type="component" value="Unassembled WGS sequence"/>
</dbReference>
<organism evidence="3 4">
    <name type="scientific">Umbelopsis vinacea</name>
    <dbReference type="NCBI Taxonomy" id="44442"/>
    <lineage>
        <taxon>Eukaryota</taxon>
        <taxon>Fungi</taxon>
        <taxon>Fungi incertae sedis</taxon>
        <taxon>Mucoromycota</taxon>
        <taxon>Mucoromycotina</taxon>
        <taxon>Umbelopsidomycetes</taxon>
        <taxon>Umbelopsidales</taxon>
        <taxon>Umbelopsidaceae</taxon>
        <taxon>Umbelopsis</taxon>
    </lineage>
</organism>
<dbReference type="Pfam" id="PF00134">
    <property type="entry name" value="Cyclin_N"/>
    <property type="match status" value="1"/>
</dbReference>
<protein>
    <recommendedName>
        <fullName evidence="2">Cyclin N-terminal domain-containing protein</fullName>
    </recommendedName>
</protein>
<dbReference type="EMBL" id="JAEPRA010000001">
    <property type="protein sequence ID" value="KAG2188756.1"/>
    <property type="molecule type" value="Genomic_DNA"/>
</dbReference>
<dbReference type="GO" id="GO:0000307">
    <property type="term" value="C:cyclin-dependent protein kinase holoenzyme complex"/>
    <property type="evidence" value="ECO:0007669"/>
    <property type="project" value="TreeGrafter"/>
</dbReference>
<evidence type="ECO:0000259" key="2">
    <source>
        <dbReference type="Pfam" id="PF00134"/>
    </source>
</evidence>
<feature type="region of interest" description="Disordered" evidence="1">
    <location>
        <begin position="46"/>
        <end position="90"/>
    </location>
</feature>
<accession>A0A8H7QAE3</accession>
<dbReference type="AlphaFoldDB" id="A0A8H7QAE3"/>
<dbReference type="GO" id="GO:0019901">
    <property type="term" value="F:protein kinase binding"/>
    <property type="evidence" value="ECO:0007669"/>
    <property type="project" value="InterPro"/>
</dbReference>
<evidence type="ECO:0000313" key="4">
    <source>
        <dbReference type="Proteomes" id="UP000612746"/>
    </source>
</evidence>
<reference evidence="3" key="1">
    <citation type="submission" date="2020-12" db="EMBL/GenBank/DDBJ databases">
        <title>Metabolic potential, ecology and presence of endohyphal bacteria is reflected in genomic diversity of Mucoromycotina.</title>
        <authorList>
            <person name="Muszewska A."/>
            <person name="Okrasinska A."/>
            <person name="Steczkiewicz K."/>
            <person name="Drgas O."/>
            <person name="Orlowska M."/>
            <person name="Perlinska-Lenart U."/>
            <person name="Aleksandrzak-Piekarczyk T."/>
            <person name="Szatraj K."/>
            <person name="Zielenkiewicz U."/>
            <person name="Pilsyk S."/>
            <person name="Malc E."/>
            <person name="Mieczkowski P."/>
            <person name="Kruszewska J.S."/>
            <person name="Biernat P."/>
            <person name="Pawlowska J."/>
        </authorList>
    </citation>
    <scope>NUCLEOTIDE SEQUENCE</scope>
    <source>
        <strain evidence="3">WA0000051536</strain>
    </source>
</reference>
<dbReference type="InterPro" id="IPR013922">
    <property type="entry name" value="Cyclin_PHO80-like"/>
</dbReference>
<dbReference type="CDD" id="cd20557">
    <property type="entry name" value="CYCLIN_ScPCL1-like"/>
    <property type="match status" value="1"/>
</dbReference>
<dbReference type="PANTHER" id="PTHR15615:SF10">
    <property type="entry name" value="PHO85 CYCLIN-2-RELATED"/>
    <property type="match status" value="1"/>
</dbReference>
<feature type="compositionally biased region" description="Low complexity" evidence="1">
    <location>
        <begin position="358"/>
        <end position="370"/>
    </location>
</feature>
<evidence type="ECO:0000256" key="1">
    <source>
        <dbReference type="SAM" id="MobiDB-lite"/>
    </source>
</evidence>
<keyword evidence="4" id="KW-1185">Reference proteome</keyword>
<name>A0A8H7QAE3_9FUNG</name>
<dbReference type="GO" id="GO:0016538">
    <property type="term" value="F:cyclin-dependent protein serine/threonine kinase regulator activity"/>
    <property type="evidence" value="ECO:0007669"/>
    <property type="project" value="TreeGrafter"/>
</dbReference>
<dbReference type="InterPro" id="IPR006671">
    <property type="entry name" value="Cyclin_N"/>
</dbReference>
<evidence type="ECO:0000313" key="3">
    <source>
        <dbReference type="EMBL" id="KAG2188756.1"/>
    </source>
</evidence>
<proteinExistence type="predicted"/>
<sequence>MNMYTEYQTPRNKAIQKLLRSPITEEMIGYVTWKATTVIPCTIPSPPQSSSDLHNWSDTTIDMQGMSSSEPPATPPLNAPTDAASSAPPPLPGQVAVPPLREFITNLVRKSGLHTGTFLATLVYLDRLRQSLYTVAKGMPCTCHRVFLSTLIITAKYVNDTSPKNRHWAKYSSVFSVAEVNLMEKQLLVLLDFHLSITMDEFVKNISYFLTPEEVHSPVSQHRSSYPPSSAPSKPHQPHRFSSYGGGPDPGNLVRNYLTDSTDGYPMGYASATVTPKFSDSAYSSDDYQEEPLNKSAPNLQALDDLIPPPPPSYMPQHQAHVHFEDTLLPHYNSKNPYRTKYEMDPKRRFVSEATRDSIMLSASNQSNSSRDSRLRR</sequence>
<dbReference type="GO" id="GO:0005634">
    <property type="term" value="C:nucleus"/>
    <property type="evidence" value="ECO:0007669"/>
    <property type="project" value="TreeGrafter"/>
</dbReference>
<feature type="compositionally biased region" description="Polar residues" evidence="1">
    <location>
        <begin position="48"/>
        <end position="71"/>
    </location>
</feature>
<dbReference type="SUPFAM" id="SSF47954">
    <property type="entry name" value="Cyclin-like"/>
    <property type="match status" value="1"/>
</dbReference>
<feature type="domain" description="Cyclin N-terminal" evidence="2">
    <location>
        <begin position="101"/>
        <end position="196"/>
    </location>
</feature>
<dbReference type="InterPro" id="IPR036915">
    <property type="entry name" value="Cyclin-like_sf"/>
</dbReference>
<dbReference type="PANTHER" id="PTHR15615">
    <property type="match status" value="1"/>
</dbReference>
<feature type="region of interest" description="Disordered" evidence="1">
    <location>
        <begin position="219"/>
        <end position="258"/>
    </location>
</feature>
<feature type="compositionally biased region" description="Low complexity" evidence="1">
    <location>
        <begin position="224"/>
        <end position="234"/>
    </location>
</feature>
<gene>
    <name evidence="3" type="ORF">INT44_003895</name>
</gene>
<dbReference type="Gene3D" id="1.10.472.10">
    <property type="entry name" value="Cyclin-like"/>
    <property type="match status" value="1"/>
</dbReference>
<feature type="region of interest" description="Disordered" evidence="1">
    <location>
        <begin position="355"/>
        <end position="377"/>
    </location>
</feature>